<evidence type="ECO:0000256" key="7">
    <source>
        <dbReference type="ARBA" id="ARBA00022490"/>
    </source>
</evidence>
<name>A0A6A6ASL7_9PLEO</name>
<dbReference type="InterPro" id="IPR036671">
    <property type="entry name" value="DPH_MB_sf"/>
</dbReference>
<dbReference type="RefSeq" id="XP_033528600.1">
    <property type="nucleotide sequence ID" value="XM_033664656.1"/>
</dbReference>
<dbReference type="UniPathway" id="UPA00559"/>
<keyword evidence="10" id="KW-0408">Iron</keyword>
<evidence type="ECO:0000256" key="9">
    <source>
        <dbReference type="ARBA" id="ARBA00022833"/>
    </source>
</evidence>
<keyword evidence="11" id="KW-0539">Nucleus</keyword>
<keyword evidence="16" id="KW-1185">Reference proteome</keyword>
<dbReference type="GO" id="GO:0005634">
    <property type="term" value="C:nucleus"/>
    <property type="evidence" value="ECO:0007669"/>
    <property type="project" value="UniProtKB-SubCell"/>
</dbReference>
<dbReference type="CDD" id="cd06257">
    <property type="entry name" value="DnaJ"/>
    <property type="match status" value="1"/>
</dbReference>
<evidence type="ECO:0000256" key="6">
    <source>
        <dbReference type="ARBA" id="ARBA00021797"/>
    </source>
</evidence>
<evidence type="ECO:0000256" key="2">
    <source>
        <dbReference type="ARBA" id="ARBA00004123"/>
    </source>
</evidence>
<comment type="subcellular location">
    <subcellularLocation>
        <location evidence="3">Cytoplasm</location>
    </subcellularLocation>
    <subcellularLocation>
        <location evidence="2">Nucleus</location>
    </subcellularLocation>
</comment>
<comment type="similarity">
    <text evidence="5">Belongs to the DPH4 family.</text>
</comment>
<dbReference type="PROSITE" id="PS51074">
    <property type="entry name" value="DPH_MB"/>
    <property type="match status" value="1"/>
</dbReference>
<dbReference type="EMBL" id="ML977498">
    <property type="protein sequence ID" value="KAF2134213.1"/>
    <property type="molecule type" value="Genomic_DNA"/>
</dbReference>
<dbReference type="Pfam" id="PF05207">
    <property type="entry name" value="Zn_ribbon_CSL"/>
    <property type="match status" value="1"/>
</dbReference>
<dbReference type="Proteomes" id="UP000799771">
    <property type="component" value="Unassembled WGS sequence"/>
</dbReference>
<proteinExistence type="inferred from homology"/>
<dbReference type="InterPro" id="IPR001623">
    <property type="entry name" value="DnaJ_domain"/>
</dbReference>
<dbReference type="InterPro" id="IPR007872">
    <property type="entry name" value="DPH_MB_dom"/>
</dbReference>
<feature type="region of interest" description="Disordered" evidence="12">
    <location>
        <begin position="45"/>
        <end position="72"/>
    </location>
</feature>
<evidence type="ECO:0000313" key="15">
    <source>
        <dbReference type="EMBL" id="KAF2134213.1"/>
    </source>
</evidence>
<evidence type="ECO:0000256" key="11">
    <source>
        <dbReference type="ARBA" id="ARBA00023242"/>
    </source>
</evidence>
<feature type="domain" description="J" evidence="13">
    <location>
        <begin position="6"/>
        <end position="101"/>
    </location>
</feature>
<evidence type="ECO:0000256" key="5">
    <source>
        <dbReference type="ARBA" id="ARBA00006169"/>
    </source>
</evidence>
<dbReference type="PROSITE" id="PS50076">
    <property type="entry name" value="DNAJ_2"/>
    <property type="match status" value="1"/>
</dbReference>
<evidence type="ECO:0000256" key="3">
    <source>
        <dbReference type="ARBA" id="ARBA00004496"/>
    </source>
</evidence>
<evidence type="ECO:0000256" key="10">
    <source>
        <dbReference type="ARBA" id="ARBA00023004"/>
    </source>
</evidence>
<dbReference type="AlphaFoldDB" id="A0A6A6ASL7"/>
<comment type="function">
    <text evidence="1">Required for the first step of diphthamide biosynthesis, the transfer of 3-amino-3-carboxypropyl from S-adenosyl-L-methionine to a histidine residue. Diphthamide is a post-translational modification of histidine which occurs in elongation factor 2.</text>
</comment>
<evidence type="ECO:0000256" key="4">
    <source>
        <dbReference type="ARBA" id="ARBA00005156"/>
    </source>
</evidence>
<evidence type="ECO:0000256" key="8">
    <source>
        <dbReference type="ARBA" id="ARBA00022723"/>
    </source>
</evidence>
<organism evidence="15 16">
    <name type="scientific">Dothidotthia symphoricarpi CBS 119687</name>
    <dbReference type="NCBI Taxonomy" id="1392245"/>
    <lineage>
        <taxon>Eukaryota</taxon>
        <taxon>Fungi</taxon>
        <taxon>Dikarya</taxon>
        <taxon>Ascomycota</taxon>
        <taxon>Pezizomycotina</taxon>
        <taxon>Dothideomycetes</taxon>
        <taxon>Pleosporomycetidae</taxon>
        <taxon>Pleosporales</taxon>
        <taxon>Dothidotthiaceae</taxon>
        <taxon>Dothidotthia</taxon>
    </lineage>
</organism>
<dbReference type="SUPFAM" id="SSF144217">
    <property type="entry name" value="CSL zinc finger"/>
    <property type="match status" value="1"/>
</dbReference>
<dbReference type="Gene3D" id="1.10.287.110">
    <property type="entry name" value="DnaJ domain"/>
    <property type="match status" value="1"/>
</dbReference>
<dbReference type="GO" id="GO:0005737">
    <property type="term" value="C:cytoplasm"/>
    <property type="evidence" value="ECO:0007669"/>
    <property type="project" value="UniProtKB-SubCell"/>
</dbReference>
<dbReference type="SUPFAM" id="SSF46565">
    <property type="entry name" value="Chaperone J-domain"/>
    <property type="match status" value="1"/>
</dbReference>
<evidence type="ECO:0000256" key="1">
    <source>
        <dbReference type="ARBA" id="ARBA00003474"/>
    </source>
</evidence>
<reference evidence="15" key="1">
    <citation type="journal article" date="2020" name="Stud. Mycol.">
        <title>101 Dothideomycetes genomes: a test case for predicting lifestyles and emergence of pathogens.</title>
        <authorList>
            <person name="Haridas S."/>
            <person name="Albert R."/>
            <person name="Binder M."/>
            <person name="Bloem J."/>
            <person name="Labutti K."/>
            <person name="Salamov A."/>
            <person name="Andreopoulos B."/>
            <person name="Baker S."/>
            <person name="Barry K."/>
            <person name="Bills G."/>
            <person name="Bluhm B."/>
            <person name="Cannon C."/>
            <person name="Castanera R."/>
            <person name="Culley D."/>
            <person name="Daum C."/>
            <person name="Ezra D."/>
            <person name="Gonzalez J."/>
            <person name="Henrissat B."/>
            <person name="Kuo A."/>
            <person name="Liang C."/>
            <person name="Lipzen A."/>
            <person name="Lutzoni F."/>
            <person name="Magnuson J."/>
            <person name="Mondo S."/>
            <person name="Nolan M."/>
            <person name="Ohm R."/>
            <person name="Pangilinan J."/>
            <person name="Park H.-J."/>
            <person name="Ramirez L."/>
            <person name="Alfaro M."/>
            <person name="Sun H."/>
            <person name="Tritt A."/>
            <person name="Yoshinaga Y."/>
            <person name="Zwiers L.-H."/>
            <person name="Turgeon B."/>
            <person name="Goodwin S."/>
            <person name="Spatafora J."/>
            <person name="Crous P."/>
            <person name="Grigoriev I."/>
        </authorList>
    </citation>
    <scope>NUCLEOTIDE SEQUENCE</scope>
    <source>
        <strain evidence="15">CBS 119687</strain>
    </source>
</reference>
<dbReference type="PANTHER" id="PTHR21454:SF46">
    <property type="entry name" value="DIPHTHAMIDE BIOSYNTHESIS PROTEIN 4"/>
    <property type="match status" value="1"/>
</dbReference>
<gene>
    <name evidence="15" type="ORF">P153DRAFT_307194</name>
</gene>
<dbReference type="GO" id="GO:0017183">
    <property type="term" value="P:protein histidyl modification to diphthamide"/>
    <property type="evidence" value="ECO:0007669"/>
    <property type="project" value="UniProtKB-UniPathway"/>
</dbReference>
<dbReference type="OrthoDB" id="445556at2759"/>
<comment type="pathway">
    <text evidence="4">Protein modification; peptidyl-diphthamide biosynthesis.</text>
</comment>
<keyword evidence="8" id="KW-0479">Metal-binding</keyword>
<feature type="domain" description="DPH-type MB" evidence="14">
    <location>
        <begin position="126"/>
        <end position="193"/>
    </location>
</feature>
<dbReference type="GO" id="GO:0046872">
    <property type="term" value="F:metal ion binding"/>
    <property type="evidence" value="ECO:0007669"/>
    <property type="project" value="UniProtKB-KW"/>
</dbReference>
<feature type="compositionally biased region" description="Basic and acidic residues" evidence="12">
    <location>
        <begin position="50"/>
        <end position="72"/>
    </location>
</feature>
<dbReference type="InterPro" id="IPR044248">
    <property type="entry name" value="DPH3/4-like"/>
</dbReference>
<evidence type="ECO:0000259" key="14">
    <source>
        <dbReference type="PROSITE" id="PS51074"/>
    </source>
</evidence>
<protein>
    <recommendedName>
        <fullName evidence="6">Diphthamide biosynthesis protein 4</fullName>
    </recommendedName>
</protein>
<keyword evidence="9" id="KW-0862">Zinc</keyword>
<evidence type="ECO:0000256" key="12">
    <source>
        <dbReference type="SAM" id="MobiDB-lite"/>
    </source>
</evidence>
<dbReference type="GeneID" id="54405088"/>
<dbReference type="PANTHER" id="PTHR21454">
    <property type="entry name" value="DPH3 HOMOLOG-RELATED"/>
    <property type="match status" value="1"/>
</dbReference>
<dbReference type="InterPro" id="IPR036869">
    <property type="entry name" value="J_dom_sf"/>
</dbReference>
<feature type="non-terminal residue" evidence="15">
    <location>
        <position position="196"/>
    </location>
</feature>
<accession>A0A6A6ASL7</accession>
<evidence type="ECO:0000259" key="13">
    <source>
        <dbReference type="PROSITE" id="PS50076"/>
    </source>
</evidence>
<evidence type="ECO:0000313" key="16">
    <source>
        <dbReference type="Proteomes" id="UP000799771"/>
    </source>
</evidence>
<sequence>MSYTKNYYAILGLEEPSSSPSSSSAGRQRTDSLCTADVRKAYKSALLSAHPDKTRSSTDKTTGGKDSKSKEEAHTYTIDDVKEAYFVLSDAGRRGAYEEWFLGRDSAGARSGTGGVGVGMGEFVLGLEVLDLSDFSAGEEGDGEAEWTRGCRCGDSMGFRIFESELEGAEGRGEREVLVGCGGCSLWVRVGFEVEV</sequence>
<keyword evidence="7" id="KW-0963">Cytoplasm</keyword>
<dbReference type="Gene3D" id="3.10.660.10">
    <property type="entry name" value="DPH Zinc finger"/>
    <property type="match status" value="1"/>
</dbReference>